<keyword evidence="3" id="KW-1185">Reference proteome</keyword>
<evidence type="ECO:0000313" key="3">
    <source>
        <dbReference type="Proteomes" id="UP000198781"/>
    </source>
</evidence>
<reference evidence="2 3" key="1">
    <citation type="submission" date="2016-10" db="EMBL/GenBank/DDBJ databases">
        <authorList>
            <person name="de Groot N.N."/>
        </authorList>
    </citation>
    <scope>NUCLEOTIDE SEQUENCE [LARGE SCALE GENOMIC DNA]</scope>
    <source>
        <strain evidence="2 3">DSM 16619</strain>
    </source>
</reference>
<gene>
    <name evidence="2" type="ORF">SAMN05192589_101364</name>
</gene>
<dbReference type="EMBL" id="FMZC01000001">
    <property type="protein sequence ID" value="SDC16136.1"/>
    <property type="molecule type" value="Genomic_DNA"/>
</dbReference>
<accession>A0A1G6JE17</accession>
<evidence type="ECO:0000256" key="1">
    <source>
        <dbReference type="SAM" id="MobiDB-lite"/>
    </source>
</evidence>
<protein>
    <submittedName>
        <fullName evidence="2">Uncharacterized protein</fullName>
    </submittedName>
</protein>
<evidence type="ECO:0000313" key="2">
    <source>
        <dbReference type="EMBL" id="SDC16136.1"/>
    </source>
</evidence>
<organism evidence="2 3">
    <name type="scientific">Paracidovorax valerianellae</name>
    <dbReference type="NCBI Taxonomy" id="187868"/>
    <lineage>
        <taxon>Bacteria</taxon>
        <taxon>Pseudomonadati</taxon>
        <taxon>Pseudomonadota</taxon>
        <taxon>Betaproteobacteria</taxon>
        <taxon>Burkholderiales</taxon>
        <taxon>Comamonadaceae</taxon>
        <taxon>Paracidovorax</taxon>
    </lineage>
</organism>
<proteinExistence type="predicted"/>
<dbReference type="Proteomes" id="UP000198781">
    <property type="component" value="Unassembled WGS sequence"/>
</dbReference>
<sequence>MAINIVDVEDVLRRQQPRPLTLMSLQALNPAREPYRAILLQPTGRVEANDVRVGHADAALGHALCTGFLSSAAQSHSDLAVAPEYCVPWTVVEEIVAGKYRPPHGAIWVLGCESISPADFQDLARRYNAAGECVFHHEPLDPRQAAQRRYIDPLLYVFWAQNEDGQPFLCLLAQLKTVACRDYRDIEQTSLCLGSTVYAFNRGINSISLASIICSDAFDFAAHIDTIHTNCLLIHIQLNPKPAHTDYAAYRTRLCSVGTNSHVELLCLNWAKSIHEVKGAGKDLDWNNVAGSAWYAPPAKFSADDGLVDALHHGGLYYCLLAQRWHSFFLNYEGQVIQLQKQKLLFPGEQALAPKNFIAVEERWSWNSASNSWDAGAVANDGFSDALAGYNAISAHLHVASQASPLAVERAIEILMGPRGNPGSWYAIKELDAVHLDKDEESIRRVTVHQDPDLNRPGSSYRLQRLQRAHDAIGLAQSEVPWPPPVQDLANGFKLSWKRNSPHHNVEPDTGERGPAALVYLSDQANDSAIESTHQKLRTAMATHAVAKACEAGKNAEELSDAVVRSQDRLCVVFRRDNRFGARGPEGTNLIDTPASASPVDFSEDRS</sequence>
<name>A0A1G6JE17_9BURK</name>
<dbReference type="AlphaFoldDB" id="A0A1G6JE17"/>
<dbReference type="STRING" id="187868.SAMN05192589_101364"/>
<feature type="region of interest" description="Disordered" evidence="1">
    <location>
        <begin position="581"/>
        <end position="607"/>
    </location>
</feature>